<sequence precursor="true">MKTMVRTLIAGAFYVAMFGHTASALDFEVVGTGGNQIPVAIIPFAKENTYTQLITPVVKADLNRSGLFKIVDFSPAQIPTDISQLPFDELNKRGVAVVAMGVVEPQANGVAAVKYRLIDVAKREQLDGIVLNQSATQLRRVAHKVSDRIYEKLTGDKGVFSTKIAYVLKQGKRFFLQVADADGYNPQSVVSSSEPIISPTWSADGGQIAYVSFEAKKPVVYVQSLSSGSRKAVANFKGSNSSPAFSADGSRLAVVLTQDGRSQIYSIPAQGGAARRLTQSIGIDTEPTFAPDGSIYFTSDRGGSPQIYRMGGEGGSASRVTFEGSYNVSPDVSPDGKNLAFIQNSGGRFKVAIMDFASKQVQVLTDTSHDESPSFAPNGKLILYATSQGGRGVLAAVSSDGRVKQKLTELSGDVREPAWGPFTGK</sequence>
<evidence type="ECO:0000256" key="4">
    <source>
        <dbReference type="ARBA" id="ARBA00022764"/>
    </source>
</evidence>
<proteinExistence type="inferred from homology"/>
<dbReference type="PANTHER" id="PTHR36842:SF1">
    <property type="entry name" value="PROTEIN TOLB"/>
    <property type="match status" value="1"/>
</dbReference>
<dbReference type="PANTHER" id="PTHR36842">
    <property type="entry name" value="PROTEIN TOLB HOMOLOG"/>
    <property type="match status" value="1"/>
</dbReference>
<feature type="signal peptide" evidence="5">
    <location>
        <begin position="1"/>
        <end position="24"/>
    </location>
</feature>
<dbReference type="Gene3D" id="2.120.10.30">
    <property type="entry name" value="TolB, C-terminal domain"/>
    <property type="match status" value="1"/>
</dbReference>
<keyword evidence="8" id="KW-1185">Reference proteome</keyword>
<dbReference type="InterPro" id="IPR011042">
    <property type="entry name" value="6-blade_b-propeller_TolB-like"/>
</dbReference>
<dbReference type="NCBIfam" id="TIGR02800">
    <property type="entry name" value="propeller_TolB"/>
    <property type="match status" value="1"/>
</dbReference>
<dbReference type="RefSeq" id="WP_227180650.1">
    <property type="nucleotide sequence ID" value="NZ_JAJBZT010000005.1"/>
</dbReference>
<dbReference type="Gene3D" id="3.40.50.10070">
    <property type="entry name" value="TolB, N-terminal domain"/>
    <property type="match status" value="1"/>
</dbReference>
<keyword evidence="3 5" id="KW-0732">Signal</keyword>
<comment type="subunit">
    <text evidence="5">The Tol-Pal system is composed of five core proteins: the inner membrane proteins TolA, TolQ and TolR, the periplasmic protein TolB and the outer membrane protein Pal. They form a network linking the inner and outer membranes and the peptidoglycan layer.</text>
</comment>
<dbReference type="InterPro" id="IPR011659">
    <property type="entry name" value="WD40"/>
</dbReference>
<comment type="function">
    <text evidence="5">Part of the Tol-Pal system, which plays a role in outer membrane invagination during cell division and is important for maintaining outer membrane integrity.</text>
</comment>
<evidence type="ECO:0000256" key="5">
    <source>
        <dbReference type="HAMAP-Rule" id="MF_00671"/>
    </source>
</evidence>
<dbReference type="Pfam" id="PF07676">
    <property type="entry name" value="PD40"/>
    <property type="match status" value="5"/>
</dbReference>
<dbReference type="HAMAP" id="MF_00671">
    <property type="entry name" value="TolB"/>
    <property type="match status" value="1"/>
</dbReference>
<evidence type="ECO:0000313" key="7">
    <source>
        <dbReference type="EMBL" id="MCB6183868.1"/>
    </source>
</evidence>
<evidence type="ECO:0000256" key="2">
    <source>
        <dbReference type="ARBA" id="ARBA00009820"/>
    </source>
</evidence>
<dbReference type="Pfam" id="PF04052">
    <property type="entry name" value="TolB_N"/>
    <property type="match status" value="1"/>
</dbReference>
<name>A0ABS8D753_9NEIS</name>
<evidence type="ECO:0000256" key="3">
    <source>
        <dbReference type="ARBA" id="ARBA00022729"/>
    </source>
</evidence>
<feature type="domain" description="TolB N-terminal" evidence="6">
    <location>
        <begin position="27"/>
        <end position="126"/>
    </location>
</feature>
<accession>A0ABS8D753</accession>
<gene>
    <name evidence="5 7" type="primary">tolB</name>
    <name evidence="7" type="ORF">LIN78_09960</name>
</gene>
<keyword evidence="4 5" id="KW-0574">Periplasm</keyword>
<dbReference type="SUPFAM" id="SSF52964">
    <property type="entry name" value="TolB, N-terminal domain"/>
    <property type="match status" value="1"/>
</dbReference>
<comment type="caution">
    <text evidence="7">The sequence shown here is derived from an EMBL/GenBank/DDBJ whole genome shotgun (WGS) entry which is preliminary data.</text>
</comment>
<dbReference type="EMBL" id="JAJBZT010000005">
    <property type="protein sequence ID" value="MCB6183868.1"/>
    <property type="molecule type" value="Genomic_DNA"/>
</dbReference>
<keyword evidence="5" id="KW-0132">Cell division</keyword>
<dbReference type="InterPro" id="IPR014167">
    <property type="entry name" value="Tol-Pal_TolB"/>
</dbReference>
<evidence type="ECO:0000256" key="1">
    <source>
        <dbReference type="ARBA" id="ARBA00004418"/>
    </source>
</evidence>
<evidence type="ECO:0000259" key="6">
    <source>
        <dbReference type="Pfam" id="PF04052"/>
    </source>
</evidence>
<keyword evidence="5" id="KW-0131">Cell cycle</keyword>
<organism evidence="7 8">
    <name type="scientific">Leeia speluncae</name>
    <dbReference type="NCBI Taxonomy" id="2884804"/>
    <lineage>
        <taxon>Bacteria</taxon>
        <taxon>Pseudomonadati</taxon>
        <taxon>Pseudomonadota</taxon>
        <taxon>Betaproteobacteria</taxon>
        <taxon>Neisseriales</taxon>
        <taxon>Leeiaceae</taxon>
        <taxon>Leeia</taxon>
    </lineage>
</organism>
<comment type="subcellular location">
    <subcellularLocation>
        <location evidence="1 5">Periplasm</location>
    </subcellularLocation>
</comment>
<dbReference type="SUPFAM" id="SSF69304">
    <property type="entry name" value="Tricorn protease N-terminal domain"/>
    <property type="match status" value="1"/>
</dbReference>
<comment type="similarity">
    <text evidence="2 5">Belongs to the TolB family.</text>
</comment>
<evidence type="ECO:0000313" key="8">
    <source>
        <dbReference type="Proteomes" id="UP001165395"/>
    </source>
</evidence>
<protein>
    <recommendedName>
        <fullName evidence="5">Tol-Pal system protein TolB</fullName>
    </recommendedName>
</protein>
<feature type="chain" id="PRO_5044899566" description="Tol-Pal system protein TolB" evidence="5">
    <location>
        <begin position="25"/>
        <end position="425"/>
    </location>
</feature>
<dbReference type="InterPro" id="IPR007195">
    <property type="entry name" value="TolB_N"/>
</dbReference>
<reference evidence="7" key="1">
    <citation type="submission" date="2021-10" db="EMBL/GenBank/DDBJ databases">
        <title>The complete genome sequence of Leeia sp. TBRC 13508.</title>
        <authorList>
            <person name="Charoenyingcharoen P."/>
            <person name="Yukphan P."/>
        </authorList>
    </citation>
    <scope>NUCLEOTIDE SEQUENCE</scope>
    <source>
        <strain evidence="7">TBRC 13508</strain>
    </source>
</reference>
<dbReference type="Proteomes" id="UP001165395">
    <property type="component" value="Unassembled WGS sequence"/>
</dbReference>